<dbReference type="AlphaFoldDB" id="D3BS78"/>
<evidence type="ECO:0000313" key="1">
    <source>
        <dbReference type="EMBL" id="EFA75815.1"/>
    </source>
</evidence>
<reference evidence="1 2" key="1">
    <citation type="journal article" date="2011" name="Genome Res.">
        <title>Phylogeny-wide analysis of social amoeba genomes highlights ancient origins for complex intercellular communication.</title>
        <authorList>
            <person name="Heidel A.J."/>
            <person name="Lawal H.M."/>
            <person name="Felder M."/>
            <person name="Schilde C."/>
            <person name="Helps N.R."/>
            <person name="Tunggal B."/>
            <person name="Rivero F."/>
            <person name="John U."/>
            <person name="Schleicher M."/>
            <person name="Eichinger L."/>
            <person name="Platzer M."/>
            <person name="Noegel A.A."/>
            <person name="Schaap P."/>
            <person name="Gloeckner G."/>
        </authorList>
    </citation>
    <scope>NUCLEOTIDE SEQUENCE [LARGE SCALE GENOMIC DNA]</scope>
    <source>
        <strain evidence="2">ATCC 26659 / Pp 5 / PN500</strain>
    </source>
</reference>
<dbReference type="GeneID" id="31366339"/>
<dbReference type="SUPFAM" id="SSF52058">
    <property type="entry name" value="L domain-like"/>
    <property type="match status" value="1"/>
</dbReference>
<evidence type="ECO:0008006" key="3">
    <source>
        <dbReference type="Google" id="ProtNLM"/>
    </source>
</evidence>
<dbReference type="EMBL" id="ADBJ01000051">
    <property type="protein sequence ID" value="EFA75815.1"/>
    <property type="molecule type" value="Genomic_DNA"/>
</dbReference>
<dbReference type="Proteomes" id="UP000001396">
    <property type="component" value="Unassembled WGS sequence"/>
</dbReference>
<evidence type="ECO:0000313" key="2">
    <source>
        <dbReference type="Proteomes" id="UP000001396"/>
    </source>
</evidence>
<dbReference type="PANTHER" id="PTHR32134:SF92">
    <property type="entry name" value="FNIP REPEAT-CONTAINING PROTEIN"/>
    <property type="match status" value="1"/>
</dbReference>
<sequence length="585" mass="67495">MSKNKKLFIENDNIDIICFSLVCKRWYNHRDKYLIFNTDRINLFALKNTNIYQNNEHFKLPSYHKIFLKSIQSKMNCKLVLSKSLYQYQKYDYHYGKLTVLMYNYEDDSRKLKSIPSNVSTIYNYTENIQENIYRLLSESQSVTKFGGCGTLKYGLPKSIKSIRFKYDFDEPLVKGLLPNSLEVLKFNAPIEQEIPPGVLPDGLVKLTLTNYEFVIQPGVLPNGFYQYEVRPGVLPSGLLELILGYKHEIQAGVLPYGLQKFTLDGYQYEIQPGVLPSSLKHFSLCDTPLNNDLQYTIDSTTLEDSVLMKSCLPISWLQAISSLSNLQSLDIYVSKYNRQDITVFNANYLPRTLESLDLRLQSKDSVLKGTMPTSLRIFHLDNCQFKVDEIFPETKQYYFEVFDFGNDIILPIPSNIKIDTLFISGEPRESTISLPSGIRSISLFMEVSGSNENIFDFGNTDQTCSLKELRLPTFKDGAPKVKLPNTIEYMDIGKNFLDDLHLIPPTLNTLVFRNLSKINNTIPETIKSITNIIHRFESYQTQTIRKLDDNYYLMYSENDISPKGNLIAKIFHQSKFEQILRGNE</sequence>
<gene>
    <name evidence="1" type="ORF">PPL_10870</name>
</gene>
<organism evidence="1 2">
    <name type="scientific">Heterostelium pallidum (strain ATCC 26659 / Pp 5 / PN500)</name>
    <name type="common">Cellular slime mold</name>
    <name type="synonym">Polysphondylium pallidum</name>
    <dbReference type="NCBI Taxonomy" id="670386"/>
    <lineage>
        <taxon>Eukaryota</taxon>
        <taxon>Amoebozoa</taxon>
        <taxon>Evosea</taxon>
        <taxon>Eumycetozoa</taxon>
        <taxon>Dictyostelia</taxon>
        <taxon>Acytosteliales</taxon>
        <taxon>Acytosteliaceae</taxon>
        <taxon>Heterostelium</taxon>
    </lineage>
</organism>
<dbReference type="InterPro" id="IPR051251">
    <property type="entry name" value="STK_FNIP-Repeat"/>
</dbReference>
<dbReference type="InterPro" id="IPR008615">
    <property type="entry name" value="FNIP"/>
</dbReference>
<dbReference type="RefSeq" id="XP_020427949.1">
    <property type="nucleotide sequence ID" value="XM_020581633.1"/>
</dbReference>
<comment type="caution">
    <text evidence="1">The sequence shown here is derived from an EMBL/GenBank/DDBJ whole genome shotgun (WGS) entry which is preliminary data.</text>
</comment>
<dbReference type="Pfam" id="PF05725">
    <property type="entry name" value="FNIP"/>
    <property type="match status" value="2"/>
</dbReference>
<accession>D3BS78</accession>
<keyword evidence="2" id="KW-1185">Reference proteome</keyword>
<dbReference type="FunCoup" id="D3BS78">
    <property type="interactions" value="38"/>
</dbReference>
<proteinExistence type="predicted"/>
<protein>
    <recommendedName>
        <fullName evidence="3">FNIP repeat-containing protein</fullName>
    </recommendedName>
</protein>
<name>D3BS78_HETP5</name>
<dbReference type="PANTHER" id="PTHR32134">
    <property type="entry name" value="FNIP REPEAT-CONTAINING PROTEIN"/>
    <property type="match status" value="1"/>
</dbReference>
<dbReference type="InParanoid" id="D3BS78"/>